<keyword evidence="1" id="KW-0805">Transcription regulation</keyword>
<dbReference type="GO" id="GO:0000976">
    <property type="term" value="F:transcription cis-regulatory region binding"/>
    <property type="evidence" value="ECO:0007669"/>
    <property type="project" value="TreeGrafter"/>
</dbReference>
<dbReference type="AlphaFoldDB" id="A0A2I1R4P5"/>
<feature type="region of interest" description="Disordered" evidence="5">
    <location>
        <begin position="1"/>
        <end position="28"/>
    </location>
</feature>
<evidence type="ECO:0000256" key="1">
    <source>
        <dbReference type="ARBA" id="ARBA00023015"/>
    </source>
</evidence>
<dbReference type="RefSeq" id="WP_101821289.1">
    <property type="nucleotide sequence ID" value="NZ_PKJC01000016.1"/>
</dbReference>
<evidence type="ECO:0000313" key="8">
    <source>
        <dbReference type="Proteomes" id="UP000234662"/>
    </source>
</evidence>
<dbReference type="PANTHER" id="PTHR30055:SF234">
    <property type="entry name" value="HTH-TYPE TRANSCRIPTIONAL REGULATOR BETI"/>
    <property type="match status" value="1"/>
</dbReference>
<dbReference type="InterPro" id="IPR050109">
    <property type="entry name" value="HTH-type_TetR-like_transc_reg"/>
</dbReference>
<sequence length="416" mass="44832">MNSPTPPSPSRLAPSPAPRDEKPGRPPKPRVEQLIAAATALFQDAGYRNVSVEEIGAAVGLTGPAVYRYFPSKQDILAKALSTQVEGVRALLTQAEERSESPAEQLGVFFDLLATRAAHGDVSTLWTRERRHLDRSDLDDMDAHHRTLIDALASKFDTTEAGIDVQTAKLLATAAVSVFSSTAAMRGSLTPRRLTQIQRAVVDSILSCPLPRGAQSRARFADGSSRRPAARRDQILAAATRMFFARGFPNVGIREIAAEADVSPATVYQEYAGKTDILMTIMRRGLENLHWISVDALAESSAVEALDVLMGVFLDYSLGPNGRVLAITLQDIVYLPEADQVSLRRTASDYTAEWTAAILARSPTLAHADATALTQALAGFVYQVISSPELRSRPGIEGEFRALASAILSPVGLCGR</sequence>
<evidence type="ECO:0000256" key="3">
    <source>
        <dbReference type="ARBA" id="ARBA00023163"/>
    </source>
</evidence>
<proteinExistence type="predicted"/>
<dbReference type="Pfam" id="PF00440">
    <property type="entry name" value="TetR_N"/>
    <property type="match status" value="2"/>
</dbReference>
<comment type="caution">
    <text evidence="7">The sequence shown here is derived from an EMBL/GenBank/DDBJ whole genome shotgun (WGS) entry which is preliminary data.</text>
</comment>
<accession>A0A2I1R4P5</accession>
<keyword evidence="2 4" id="KW-0238">DNA-binding</keyword>
<evidence type="ECO:0000256" key="4">
    <source>
        <dbReference type="PROSITE-ProRule" id="PRU00335"/>
    </source>
</evidence>
<gene>
    <name evidence="7" type="ORF">CYJ73_18395</name>
</gene>
<reference evidence="7 8" key="1">
    <citation type="submission" date="2017-12" db="EMBL/GenBank/DDBJ databases">
        <title>Phylogenetic diversity of female urinary microbiome.</title>
        <authorList>
            <person name="Thomas-White K."/>
            <person name="Wolfe A.J."/>
        </authorList>
    </citation>
    <scope>NUCLEOTIDE SEQUENCE [LARGE SCALE GENOMIC DNA]</scope>
    <source>
        <strain evidence="7 8">UMB0777</strain>
    </source>
</reference>
<name>A0A2I1R4P5_9ACTN</name>
<keyword evidence="3" id="KW-0804">Transcription</keyword>
<evidence type="ECO:0000256" key="5">
    <source>
        <dbReference type="SAM" id="MobiDB-lite"/>
    </source>
</evidence>
<dbReference type="SUPFAM" id="SSF46689">
    <property type="entry name" value="Homeodomain-like"/>
    <property type="match status" value="2"/>
</dbReference>
<dbReference type="PROSITE" id="PS01081">
    <property type="entry name" value="HTH_TETR_1"/>
    <property type="match status" value="1"/>
</dbReference>
<dbReference type="Proteomes" id="UP000234662">
    <property type="component" value="Unassembled WGS sequence"/>
</dbReference>
<organism evidence="7 8">
    <name type="scientific">Gordonia terrae</name>
    <dbReference type="NCBI Taxonomy" id="2055"/>
    <lineage>
        <taxon>Bacteria</taxon>
        <taxon>Bacillati</taxon>
        <taxon>Actinomycetota</taxon>
        <taxon>Actinomycetes</taxon>
        <taxon>Mycobacteriales</taxon>
        <taxon>Gordoniaceae</taxon>
        <taxon>Gordonia</taxon>
    </lineage>
</organism>
<feature type="DNA-binding region" description="H-T-H motif" evidence="4">
    <location>
        <begin position="252"/>
        <end position="271"/>
    </location>
</feature>
<feature type="domain" description="HTH tetR-type" evidence="6">
    <location>
        <begin position="229"/>
        <end position="289"/>
    </location>
</feature>
<feature type="DNA-binding region" description="H-T-H motif" evidence="4">
    <location>
        <begin position="51"/>
        <end position="70"/>
    </location>
</feature>
<dbReference type="PANTHER" id="PTHR30055">
    <property type="entry name" value="HTH-TYPE TRANSCRIPTIONAL REGULATOR RUTR"/>
    <property type="match status" value="1"/>
</dbReference>
<dbReference type="InterPro" id="IPR001647">
    <property type="entry name" value="HTH_TetR"/>
</dbReference>
<dbReference type="InterPro" id="IPR009057">
    <property type="entry name" value="Homeodomain-like_sf"/>
</dbReference>
<dbReference type="InterPro" id="IPR023772">
    <property type="entry name" value="DNA-bd_HTH_TetR-type_CS"/>
</dbReference>
<dbReference type="EMBL" id="PKJC01000016">
    <property type="protein sequence ID" value="PKZ64106.1"/>
    <property type="molecule type" value="Genomic_DNA"/>
</dbReference>
<feature type="domain" description="HTH tetR-type" evidence="6">
    <location>
        <begin position="28"/>
        <end position="88"/>
    </location>
</feature>
<dbReference type="GO" id="GO:0003700">
    <property type="term" value="F:DNA-binding transcription factor activity"/>
    <property type="evidence" value="ECO:0007669"/>
    <property type="project" value="TreeGrafter"/>
</dbReference>
<dbReference type="Gene3D" id="1.10.10.60">
    <property type="entry name" value="Homeodomain-like"/>
    <property type="match status" value="2"/>
</dbReference>
<dbReference type="Gene3D" id="1.10.357.10">
    <property type="entry name" value="Tetracycline Repressor, domain 2"/>
    <property type="match status" value="2"/>
</dbReference>
<dbReference type="PRINTS" id="PR00455">
    <property type="entry name" value="HTHTETR"/>
</dbReference>
<evidence type="ECO:0000256" key="2">
    <source>
        <dbReference type="ARBA" id="ARBA00023125"/>
    </source>
</evidence>
<evidence type="ECO:0000313" key="7">
    <source>
        <dbReference type="EMBL" id="PKZ64106.1"/>
    </source>
</evidence>
<protein>
    <submittedName>
        <fullName evidence="7">TetR family transcriptional regulator</fullName>
    </submittedName>
</protein>
<dbReference type="PROSITE" id="PS50977">
    <property type="entry name" value="HTH_TETR_2"/>
    <property type="match status" value="2"/>
</dbReference>
<evidence type="ECO:0000259" key="6">
    <source>
        <dbReference type="PROSITE" id="PS50977"/>
    </source>
</evidence>